<dbReference type="InterPro" id="IPR029016">
    <property type="entry name" value="GAF-like_dom_sf"/>
</dbReference>
<keyword evidence="7" id="KW-1185">Reference proteome</keyword>
<evidence type="ECO:0000313" key="6">
    <source>
        <dbReference type="EMBL" id="AMU90980.1"/>
    </source>
</evidence>
<dbReference type="AlphaFoldDB" id="A0AAC9FG36"/>
<dbReference type="PROSITE" id="PS51078">
    <property type="entry name" value="ICLR_ED"/>
    <property type="match status" value="1"/>
</dbReference>
<accession>A0AAC9FG36</accession>
<dbReference type="PANTHER" id="PTHR30136">
    <property type="entry name" value="HELIX-TURN-HELIX TRANSCRIPTIONAL REGULATOR, ICLR FAMILY"/>
    <property type="match status" value="1"/>
</dbReference>
<dbReference type="KEGG" id="smaz:LH19_17790"/>
<evidence type="ECO:0000259" key="5">
    <source>
        <dbReference type="PROSITE" id="PS51078"/>
    </source>
</evidence>
<dbReference type="GO" id="GO:0003677">
    <property type="term" value="F:DNA binding"/>
    <property type="evidence" value="ECO:0007669"/>
    <property type="project" value="UniProtKB-KW"/>
</dbReference>
<dbReference type="SUPFAM" id="SSF55781">
    <property type="entry name" value="GAF domain-like"/>
    <property type="match status" value="1"/>
</dbReference>
<dbReference type="GO" id="GO:0003700">
    <property type="term" value="F:DNA-binding transcription factor activity"/>
    <property type="evidence" value="ECO:0007669"/>
    <property type="project" value="TreeGrafter"/>
</dbReference>
<dbReference type="Pfam" id="PF09339">
    <property type="entry name" value="HTH_IclR"/>
    <property type="match status" value="1"/>
</dbReference>
<evidence type="ECO:0000313" key="7">
    <source>
        <dbReference type="Proteomes" id="UP000076088"/>
    </source>
</evidence>
<dbReference type="InterPro" id="IPR050707">
    <property type="entry name" value="HTH_MetabolicPath_Reg"/>
</dbReference>
<dbReference type="PANTHER" id="PTHR30136:SF34">
    <property type="entry name" value="TRANSCRIPTIONAL REGULATOR"/>
    <property type="match status" value="1"/>
</dbReference>
<proteinExistence type="predicted"/>
<sequence length="266" mass="28993">MPRTSRTAEQREALDALGPDFLEGTARSLRIFTLFGGTNRRMTLSEVAKAVGMSRATVRRTLYTLAALEYLDVEGNTFGLTPKVLSFAAAYLTSDIVPTVMQPLVDKLSAQLNEACGAAVLQGTQTVMIARASPVRALTLDLRVGYALPAYCSSVGRILLGGLDPADLTEMLDRSDLLQLTPDTIIDKEVLKARIIADREQGYSIVDREVEQGFRSIAVPVRQIDGKVRCALHVGVHTERATMGQMIDRFLPLLRATAQEAQGMLI</sequence>
<dbReference type="Pfam" id="PF01614">
    <property type="entry name" value="IclR_C"/>
    <property type="match status" value="1"/>
</dbReference>
<dbReference type="Gene3D" id="1.10.10.10">
    <property type="entry name" value="Winged helix-like DNA-binding domain superfamily/Winged helix DNA-binding domain"/>
    <property type="match status" value="1"/>
</dbReference>
<protein>
    <submittedName>
        <fullName evidence="6">IclR family transcriptional regulator</fullName>
    </submittedName>
</protein>
<reference evidence="7" key="1">
    <citation type="submission" date="2015-11" db="EMBL/GenBank/DDBJ databases">
        <title>Complete genome sequence of a polyethylene-glycol degrader Sphingopyxis macrogoltabida 203N (NBRC 111659).</title>
        <authorList>
            <person name="Yoshiyuki O."/>
            <person name="Shouta N."/>
            <person name="Nagata Y."/>
            <person name="Numata M."/>
            <person name="Tsuchikane K."/>
            <person name="Hosoyama A."/>
            <person name="Yamazoe A."/>
            <person name="Tsuda M."/>
            <person name="Fujita N."/>
            <person name="Kawai F."/>
        </authorList>
    </citation>
    <scope>NUCLEOTIDE SEQUENCE [LARGE SCALE GENOMIC DNA]</scope>
    <source>
        <strain evidence="7">203N</strain>
    </source>
</reference>
<keyword evidence="1" id="KW-0805">Transcription regulation</keyword>
<keyword evidence="3" id="KW-0804">Transcription</keyword>
<dbReference type="InterPro" id="IPR036390">
    <property type="entry name" value="WH_DNA-bd_sf"/>
</dbReference>
<evidence type="ECO:0000256" key="2">
    <source>
        <dbReference type="ARBA" id="ARBA00023125"/>
    </source>
</evidence>
<evidence type="ECO:0000256" key="3">
    <source>
        <dbReference type="ARBA" id="ARBA00023163"/>
    </source>
</evidence>
<dbReference type="Gene3D" id="3.30.450.40">
    <property type="match status" value="1"/>
</dbReference>
<dbReference type="InterPro" id="IPR014757">
    <property type="entry name" value="Tscrpt_reg_IclR_C"/>
</dbReference>
<organism evidence="6 7">
    <name type="scientific">Sphingopyxis macrogoltabida</name>
    <name type="common">Sphingomonas macrogoltabidus</name>
    <dbReference type="NCBI Taxonomy" id="33050"/>
    <lineage>
        <taxon>Bacteria</taxon>
        <taxon>Pseudomonadati</taxon>
        <taxon>Pseudomonadota</taxon>
        <taxon>Alphaproteobacteria</taxon>
        <taxon>Sphingomonadales</taxon>
        <taxon>Sphingomonadaceae</taxon>
        <taxon>Sphingopyxis</taxon>
    </lineage>
</organism>
<evidence type="ECO:0000259" key="4">
    <source>
        <dbReference type="PROSITE" id="PS51077"/>
    </source>
</evidence>
<dbReference type="InterPro" id="IPR036388">
    <property type="entry name" value="WH-like_DNA-bd_sf"/>
</dbReference>
<keyword evidence="2" id="KW-0238">DNA-binding</keyword>
<name>A0AAC9FG36_SPHMC</name>
<evidence type="ECO:0000256" key="1">
    <source>
        <dbReference type="ARBA" id="ARBA00023015"/>
    </source>
</evidence>
<feature type="domain" description="IclR-ED" evidence="5">
    <location>
        <begin position="83"/>
        <end position="266"/>
    </location>
</feature>
<dbReference type="EMBL" id="CP013344">
    <property type="protein sequence ID" value="AMU90980.1"/>
    <property type="molecule type" value="Genomic_DNA"/>
</dbReference>
<feature type="domain" description="HTH iclR-type" evidence="4">
    <location>
        <begin position="22"/>
        <end position="82"/>
    </location>
</feature>
<dbReference type="Proteomes" id="UP000076088">
    <property type="component" value="Chromosome"/>
</dbReference>
<reference evidence="6 7" key="2">
    <citation type="journal article" date="2016" name="Genome Announc.">
        <title>Complete Genome Sequence of Sphingopyxis macrogoltabida Strain 203N (NBRC 111659), a Polyethylene Glycol Degrader.</title>
        <authorList>
            <person name="Ohtsubo Y."/>
            <person name="Nonoyama S."/>
            <person name="Nagata Y."/>
            <person name="Numata M."/>
            <person name="Tsuchikane K."/>
            <person name="Hosoyama A."/>
            <person name="Yamazoe A."/>
            <person name="Tsuda M."/>
            <person name="Fujita N."/>
            <person name="Kawai F."/>
        </authorList>
    </citation>
    <scope>NUCLEOTIDE SEQUENCE [LARGE SCALE GENOMIC DNA]</scope>
    <source>
        <strain evidence="6 7">203N</strain>
    </source>
</reference>
<dbReference type="InterPro" id="IPR005471">
    <property type="entry name" value="Tscrpt_reg_IclR_N"/>
</dbReference>
<dbReference type="RefSeq" id="WP_054730734.1">
    <property type="nucleotide sequence ID" value="NZ_CP009429.1"/>
</dbReference>
<dbReference type="SMART" id="SM00346">
    <property type="entry name" value="HTH_ICLR"/>
    <property type="match status" value="1"/>
</dbReference>
<dbReference type="PROSITE" id="PS51077">
    <property type="entry name" value="HTH_ICLR"/>
    <property type="match status" value="1"/>
</dbReference>
<dbReference type="SUPFAM" id="SSF46785">
    <property type="entry name" value="Winged helix' DNA-binding domain"/>
    <property type="match status" value="1"/>
</dbReference>
<gene>
    <name evidence="6" type="ORF">ATM17_18355</name>
</gene>
<dbReference type="GO" id="GO:0045892">
    <property type="term" value="P:negative regulation of DNA-templated transcription"/>
    <property type="evidence" value="ECO:0007669"/>
    <property type="project" value="TreeGrafter"/>
</dbReference>